<dbReference type="Proteomes" id="UP000601099">
    <property type="component" value="Unassembled WGS sequence"/>
</dbReference>
<dbReference type="Pfam" id="PF06224">
    <property type="entry name" value="AlkZ-like"/>
    <property type="match status" value="1"/>
</dbReference>
<organism evidence="1 2">
    <name type="scientific">Hymenobacter guriensis</name>
    <dbReference type="NCBI Taxonomy" id="2793065"/>
    <lineage>
        <taxon>Bacteria</taxon>
        <taxon>Pseudomonadati</taxon>
        <taxon>Bacteroidota</taxon>
        <taxon>Cytophagia</taxon>
        <taxon>Cytophagales</taxon>
        <taxon>Hymenobacteraceae</taxon>
        <taxon>Hymenobacter</taxon>
    </lineage>
</organism>
<protein>
    <submittedName>
        <fullName evidence="1">AlkZ family DNA glycosylase</fullName>
    </submittedName>
</protein>
<dbReference type="RefSeq" id="WP_196956979.1">
    <property type="nucleotide sequence ID" value="NZ_JADWYK010000018.1"/>
</dbReference>
<name>A0ABS0L8S4_9BACT</name>
<dbReference type="PANTHER" id="PTHR38479:SF2">
    <property type="entry name" value="WINGED HELIX DNA-BINDING DOMAIN-CONTAINING PROTEIN"/>
    <property type="match status" value="1"/>
</dbReference>
<dbReference type="PANTHER" id="PTHR38479">
    <property type="entry name" value="LMO0824 PROTEIN"/>
    <property type="match status" value="1"/>
</dbReference>
<evidence type="ECO:0000313" key="2">
    <source>
        <dbReference type="Proteomes" id="UP000601099"/>
    </source>
</evidence>
<gene>
    <name evidence="1" type="ORF">I5L79_20615</name>
</gene>
<accession>A0ABS0L8S4</accession>
<reference evidence="1 2" key="1">
    <citation type="submission" date="2020-11" db="EMBL/GenBank/DDBJ databases">
        <title>Hymenobacter sp.</title>
        <authorList>
            <person name="Kim M.K."/>
        </authorList>
    </citation>
    <scope>NUCLEOTIDE SEQUENCE [LARGE SCALE GENOMIC DNA]</scope>
    <source>
        <strain evidence="1 2">BT594</strain>
    </source>
</reference>
<comment type="caution">
    <text evidence="1">The sequence shown here is derived from an EMBL/GenBank/DDBJ whole genome shotgun (WGS) entry which is preliminary data.</text>
</comment>
<dbReference type="InterPro" id="IPR009351">
    <property type="entry name" value="AlkZ-like"/>
</dbReference>
<sequence length="355" mass="38893">MNSILQQRLVQQQLAEPSGGTPATVATRLVGLQAQEYSQAQWALGVRLPGCSAQDVAQAFADGSVIRTWLFRGTLHLAAAADVQWLLTLLAPRILAGSRTRHQQLGLDEATLHRCRAVLEQALSRRQLLTRSDVSLALQQAGIPAQGPRLLHILQWASFNQVICQGPQQAKEPTFTLLDTWLPPTPLRSREEALAELTQRYFTGHGPATVTDFIWWSGLTAGDARRGLAAAAPGLQRQVIAGQEYWSAGAGPACAPALPFTYLLPGFDEYFLGYKNRELFIDPRYVSQVVSANGIFKPIIVVDGQVAGCWKHIYTAHAVWLETRFFTPELAQGATGLAAAAHRYSQFVQRPTHLA</sequence>
<evidence type="ECO:0000313" key="1">
    <source>
        <dbReference type="EMBL" id="MBG8555958.1"/>
    </source>
</evidence>
<proteinExistence type="predicted"/>
<dbReference type="EMBL" id="JADWYK010000018">
    <property type="protein sequence ID" value="MBG8555958.1"/>
    <property type="molecule type" value="Genomic_DNA"/>
</dbReference>
<keyword evidence="2" id="KW-1185">Reference proteome</keyword>